<dbReference type="PIRSF" id="PIRSF000423">
    <property type="entry name" value="ArgA"/>
    <property type="match status" value="1"/>
</dbReference>
<dbReference type="InterPro" id="IPR001048">
    <property type="entry name" value="Asp/Glu/Uridylate_kinase"/>
</dbReference>
<comment type="catalytic activity">
    <reaction evidence="7 8">
        <text>L-glutamate + acetyl-CoA = N-acetyl-L-glutamate + CoA + H(+)</text>
        <dbReference type="Rhea" id="RHEA:24292"/>
        <dbReference type="ChEBI" id="CHEBI:15378"/>
        <dbReference type="ChEBI" id="CHEBI:29985"/>
        <dbReference type="ChEBI" id="CHEBI:44337"/>
        <dbReference type="ChEBI" id="CHEBI:57287"/>
        <dbReference type="ChEBI" id="CHEBI:57288"/>
        <dbReference type="EC" id="2.3.1.1"/>
    </reaction>
</comment>
<comment type="similarity">
    <text evidence="2 8">Belongs to the acetyltransferase family. ArgA subfamily.</text>
</comment>
<dbReference type="AlphaFoldDB" id="A0A0K6H297"/>
<dbReference type="GO" id="GO:0005737">
    <property type="term" value="C:cytoplasm"/>
    <property type="evidence" value="ECO:0007669"/>
    <property type="project" value="UniProtKB-SubCell"/>
</dbReference>
<dbReference type="InterPro" id="IPR016181">
    <property type="entry name" value="Acyl_CoA_acyltransferase"/>
</dbReference>
<evidence type="ECO:0000256" key="8">
    <source>
        <dbReference type="HAMAP-Rule" id="MF_01105"/>
    </source>
</evidence>
<comment type="subcellular location">
    <subcellularLocation>
        <location evidence="8">Cytoplasm</location>
    </subcellularLocation>
</comment>
<dbReference type="InterPro" id="IPR000182">
    <property type="entry name" value="GNAT_dom"/>
</dbReference>
<comment type="miscellaneous">
    <text evidence="8">In bacteria which possess the bifunctional enzyme ornithine acetyltransferase/N-acetylglutamate synthase (ArgJ), ArgA fulfills an anaplerotic role.</text>
</comment>
<proteinExistence type="inferred from homology"/>
<dbReference type="InterPro" id="IPR033719">
    <property type="entry name" value="NAGS_kin"/>
</dbReference>
<dbReference type="Pfam" id="PF00696">
    <property type="entry name" value="AA_kinase"/>
    <property type="match status" value="1"/>
</dbReference>
<dbReference type="NCBIfam" id="NF003641">
    <property type="entry name" value="PRK05279.1"/>
    <property type="match status" value="1"/>
</dbReference>
<dbReference type="InterPro" id="IPR010167">
    <property type="entry name" value="NH2A_AcTrfase"/>
</dbReference>
<dbReference type="OrthoDB" id="9802238at2"/>
<dbReference type="InterPro" id="IPR036393">
    <property type="entry name" value="AceGlu_kinase-like_sf"/>
</dbReference>
<protein>
    <recommendedName>
        <fullName evidence="8">Amino-acid acetyltransferase</fullName>
        <ecNumber evidence="8">2.3.1.1</ecNumber>
    </recommendedName>
    <alternativeName>
        <fullName evidence="8">N-acetylglutamate synthase</fullName>
        <shortName evidence="8">AGS</shortName>
        <shortName evidence="8">NAGS</shortName>
    </alternativeName>
</protein>
<evidence type="ECO:0000256" key="4">
    <source>
        <dbReference type="ARBA" id="ARBA00022605"/>
    </source>
</evidence>
<dbReference type="Proteomes" id="UP000243535">
    <property type="component" value="Unassembled WGS sequence"/>
</dbReference>
<organism evidence="10 11">
    <name type="scientific">Gulbenkiania indica</name>
    <dbReference type="NCBI Taxonomy" id="375574"/>
    <lineage>
        <taxon>Bacteria</taxon>
        <taxon>Pseudomonadati</taxon>
        <taxon>Pseudomonadota</taxon>
        <taxon>Betaproteobacteria</taxon>
        <taxon>Neisseriales</taxon>
        <taxon>Chromobacteriaceae</taxon>
        <taxon>Gulbenkiania</taxon>
    </lineage>
</organism>
<evidence type="ECO:0000313" key="11">
    <source>
        <dbReference type="Proteomes" id="UP000243535"/>
    </source>
</evidence>
<comment type="pathway">
    <text evidence="1 8">Amino-acid biosynthesis; L-arginine biosynthesis; N(2)-acetyl-L-ornithine from L-glutamate: step 1/4.</text>
</comment>
<dbReference type="SUPFAM" id="SSF53633">
    <property type="entry name" value="Carbamate kinase-like"/>
    <property type="match status" value="1"/>
</dbReference>
<accession>A0A0K6H297</accession>
<dbReference type="Pfam" id="PF00583">
    <property type="entry name" value="Acetyltransf_1"/>
    <property type="match status" value="1"/>
</dbReference>
<dbReference type="CDD" id="cd04237">
    <property type="entry name" value="AAK_NAGS-ABP"/>
    <property type="match status" value="1"/>
</dbReference>
<keyword evidence="3 8" id="KW-0055">Arginine biosynthesis</keyword>
<keyword evidence="6 8" id="KW-0012">Acyltransferase</keyword>
<evidence type="ECO:0000256" key="2">
    <source>
        <dbReference type="ARBA" id="ARBA00009145"/>
    </source>
</evidence>
<name>A0A0K6H297_9NEIS</name>
<keyword evidence="5 8" id="KW-0808">Transferase</keyword>
<keyword evidence="8" id="KW-0963">Cytoplasm</keyword>
<dbReference type="NCBIfam" id="TIGR01890">
    <property type="entry name" value="N-Ac-Glu-synth"/>
    <property type="match status" value="1"/>
</dbReference>
<dbReference type="PANTHER" id="PTHR30602">
    <property type="entry name" value="AMINO-ACID ACETYLTRANSFERASE"/>
    <property type="match status" value="1"/>
</dbReference>
<evidence type="ECO:0000259" key="9">
    <source>
        <dbReference type="PROSITE" id="PS51186"/>
    </source>
</evidence>
<feature type="domain" description="N-acetyltransferase" evidence="9">
    <location>
        <begin position="289"/>
        <end position="428"/>
    </location>
</feature>
<dbReference type="PROSITE" id="PS51186">
    <property type="entry name" value="GNAT"/>
    <property type="match status" value="1"/>
</dbReference>
<evidence type="ECO:0000256" key="1">
    <source>
        <dbReference type="ARBA" id="ARBA00004925"/>
    </source>
</evidence>
<evidence type="ECO:0000256" key="6">
    <source>
        <dbReference type="ARBA" id="ARBA00023315"/>
    </source>
</evidence>
<dbReference type="EMBL" id="CYHA01000005">
    <property type="protein sequence ID" value="CUA85092.1"/>
    <property type="molecule type" value="Genomic_DNA"/>
</dbReference>
<evidence type="ECO:0000256" key="5">
    <source>
        <dbReference type="ARBA" id="ARBA00022679"/>
    </source>
</evidence>
<dbReference type="RefSeq" id="WP_054285456.1">
    <property type="nucleotide sequence ID" value="NZ_CYHA01000005.1"/>
</dbReference>
<dbReference type="SUPFAM" id="SSF55729">
    <property type="entry name" value="Acyl-CoA N-acyltransferases (Nat)"/>
    <property type="match status" value="1"/>
</dbReference>
<dbReference type="CDD" id="cd04301">
    <property type="entry name" value="NAT_SF"/>
    <property type="match status" value="1"/>
</dbReference>
<sequence>MLTQEFVFSFREAAPYINAFRGKTFVIALSGEAVAGGNLAGLAQDINLLVSLGVRVVVVHGGRPQIAALLARNGLMPRFHDGRRITDAPTLEAVKQAQGMVRYEIEAALSMGMPNSPMHNAHLRVSSGNVLTARPLGVIDGVDYFYSGQVRRIDTEAINQRLDTGELVLISPIGYSPTGEVFNLMMEEVATQTASALRAEKLIFLIESRGVTGAEGQFVSTLNAHQAEDLLARNTQPVDVCAYLACAVRAVREGVPRAHLVSHREDGALLVELFTSGGNGTMVSRDPLVKVRNAGIEDIGNIIALIRPLEEQGVLVKRSREHLEMEVDCYSVLEHDGKVYGCVAMHTFPGSDMAELACLVVSRDKRDAGFGETLLHHVEQKARLRGMHALFVLTTQTAHWFVERGFSPADPSQLPPPRQRLYNTQRRSKVFIKPL</sequence>
<dbReference type="Gene3D" id="3.40.1160.10">
    <property type="entry name" value="Acetylglutamate kinase-like"/>
    <property type="match status" value="1"/>
</dbReference>
<dbReference type="GO" id="GO:0004042">
    <property type="term" value="F:L-glutamate N-acetyltransferase activity"/>
    <property type="evidence" value="ECO:0007669"/>
    <property type="project" value="UniProtKB-UniRule"/>
</dbReference>
<dbReference type="EC" id="2.3.1.1" evidence="8"/>
<dbReference type="GO" id="GO:0006526">
    <property type="term" value="P:L-arginine biosynthetic process"/>
    <property type="evidence" value="ECO:0007669"/>
    <property type="project" value="UniProtKB-UniRule"/>
</dbReference>
<gene>
    <name evidence="8" type="primary">argA</name>
    <name evidence="10" type="ORF">Ga0061063_2263</name>
</gene>
<keyword evidence="11" id="KW-1185">Reference proteome</keyword>
<evidence type="ECO:0000256" key="7">
    <source>
        <dbReference type="ARBA" id="ARBA00048372"/>
    </source>
</evidence>
<dbReference type="Gene3D" id="3.40.630.30">
    <property type="match status" value="1"/>
</dbReference>
<evidence type="ECO:0000256" key="3">
    <source>
        <dbReference type="ARBA" id="ARBA00022571"/>
    </source>
</evidence>
<dbReference type="STRING" id="375574.GCA_001418035_02048"/>
<dbReference type="HAMAP" id="MF_01105">
    <property type="entry name" value="N_acetyl_glu_synth"/>
    <property type="match status" value="1"/>
</dbReference>
<dbReference type="UniPathway" id="UPA00068">
    <property type="reaction ID" value="UER00106"/>
</dbReference>
<keyword evidence="4 8" id="KW-0028">Amino-acid biosynthesis</keyword>
<dbReference type="PANTHER" id="PTHR30602:SF12">
    <property type="entry name" value="AMINO-ACID ACETYLTRANSFERASE NAGS1, CHLOROPLASTIC-RELATED"/>
    <property type="match status" value="1"/>
</dbReference>
<evidence type="ECO:0000313" key="10">
    <source>
        <dbReference type="EMBL" id="CUA85092.1"/>
    </source>
</evidence>
<reference evidence="11" key="1">
    <citation type="submission" date="2015-08" db="EMBL/GenBank/DDBJ databases">
        <authorList>
            <person name="Varghese N."/>
        </authorList>
    </citation>
    <scope>NUCLEOTIDE SEQUENCE [LARGE SCALE GENOMIC DNA]</scope>
    <source>
        <strain evidence="11">DSM 17901</strain>
    </source>
</reference>